<protein>
    <submittedName>
        <fullName evidence="1">Uncharacterized protein</fullName>
    </submittedName>
</protein>
<gene>
    <name evidence="1" type="ORF">KWG56_13070</name>
</gene>
<proteinExistence type="predicted"/>
<evidence type="ECO:0000313" key="1">
    <source>
        <dbReference type="EMBL" id="QYC09521.1"/>
    </source>
</evidence>
<dbReference type="GeneID" id="94376210"/>
<dbReference type="EMBL" id="CP080034">
    <property type="protein sequence ID" value="QYC09521.1"/>
    <property type="molecule type" value="Genomic_DNA"/>
</dbReference>
<evidence type="ECO:0000313" key="2">
    <source>
        <dbReference type="Proteomes" id="UP000824334"/>
    </source>
</evidence>
<reference evidence="1 2" key="1">
    <citation type="submission" date="2021-07" db="EMBL/GenBank/DDBJ databases">
        <title>Isolation and characterization of bacteria from a gold mining with a capacity of golden bioaccumulation.</title>
        <authorList>
            <person name="Yang X.J."/>
        </authorList>
    </citation>
    <scope>NUCLEOTIDE SEQUENCE [LARGE SCALE GENOMIC DNA]</scope>
    <source>
        <strain evidence="1 2">Au29</strain>
    </source>
</reference>
<organism evidence="1 2">
    <name type="scientific">Brevundimonas nasdae</name>
    <dbReference type="NCBI Taxonomy" id="172043"/>
    <lineage>
        <taxon>Bacteria</taxon>
        <taxon>Pseudomonadati</taxon>
        <taxon>Pseudomonadota</taxon>
        <taxon>Alphaproteobacteria</taxon>
        <taxon>Caulobacterales</taxon>
        <taxon>Caulobacteraceae</taxon>
        <taxon>Brevundimonas</taxon>
    </lineage>
</organism>
<accession>A0ABX8TEA4</accession>
<keyword evidence="2" id="KW-1185">Reference proteome</keyword>
<name>A0ABX8TEA4_9CAUL</name>
<sequence>MAEICVMVEQKQGWMTRCIVLTPSASWSEWVNRLAAAAERHNFKLVVFHDDCQEDWGPDDNRIFLTSNPKFIQPAAMAHVALIVVDVQTAAPQTSVMTGAQGRDAVIDASRLLVETLLTPASCIVTDGSLASTGRQVELFPGFSVEAPEPAMIGAQSDLDRASAAAFEVYRNGLPPTGATFEWSHNLFLYDPRRRDERINIQELDMTGGPRSLVHGPDMILPPGEWEVAAQFSMDLAGSVHGLRIEWGIGDDFTSFDVTPSREGVFKLTISHIFTSVGPVELRVKLTEGCMGGYFEFHGARLKLIQANSFSRVLSAIGQDIP</sequence>
<dbReference type="RefSeq" id="WP_219355090.1">
    <property type="nucleotide sequence ID" value="NZ_CP080034.1"/>
</dbReference>
<dbReference type="Proteomes" id="UP000824334">
    <property type="component" value="Chromosome"/>
</dbReference>